<dbReference type="InterPro" id="IPR052515">
    <property type="entry name" value="Gfo/Idh/MocA_Oxidoreductase"/>
</dbReference>
<proteinExistence type="predicted"/>
<dbReference type="GO" id="GO:0000166">
    <property type="term" value="F:nucleotide binding"/>
    <property type="evidence" value="ECO:0007669"/>
    <property type="project" value="InterPro"/>
</dbReference>
<organism evidence="4 5">
    <name type="scientific">Conyzicola lurida</name>
    <dbReference type="NCBI Taxonomy" id="1172621"/>
    <lineage>
        <taxon>Bacteria</taxon>
        <taxon>Bacillati</taxon>
        <taxon>Actinomycetota</taxon>
        <taxon>Actinomycetes</taxon>
        <taxon>Micrococcales</taxon>
        <taxon>Microbacteriaceae</taxon>
        <taxon>Conyzicola</taxon>
    </lineage>
</organism>
<evidence type="ECO:0000256" key="1">
    <source>
        <dbReference type="ARBA" id="ARBA00023027"/>
    </source>
</evidence>
<dbReference type="RefSeq" id="WP_184239320.1">
    <property type="nucleotide sequence ID" value="NZ_JACHMJ010000001.1"/>
</dbReference>
<reference evidence="4 5" key="1">
    <citation type="submission" date="2020-08" db="EMBL/GenBank/DDBJ databases">
        <title>Sequencing the genomes of 1000 actinobacteria strains.</title>
        <authorList>
            <person name="Klenk H.-P."/>
        </authorList>
    </citation>
    <scope>NUCLEOTIDE SEQUENCE [LARGE SCALE GENOMIC DNA]</scope>
    <source>
        <strain evidence="4 5">DSM 105784</strain>
    </source>
</reference>
<dbReference type="Gene3D" id="3.40.50.720">
    <property type="entry name" value="NAD(P)-binding Rossmann-like Domain"/>
    <property type="match status" value="1"/>
</dbReference>
<evidence type="ECO:0000313" key="4">
    <source>
        <dbReference type="EMBL" id="MBB5844803.1"/>
    </source>
</evidence>
<accession>A0A841AT36</accession>
<dbReference type="EMBL" id="JACHMJ010000001">
    <property type="protein sequence ID" value="MBB5844803.1"/>
    <property type="molecule type" value="Genomic_DNA"/>
</dbReference>
<dbReference type="Pfam" id="PF22725">
    <property type="entry name" value="GFO_IDH_MocA_C3"/>
    <property type="match status" value="1"/>
</dbReference>
<feature type="domain" description="GFO/IDH/MocA-like oxidoreductase" evidence="3">
    <location>
        <begin position="135"/>
        <end position="255"/>
    </location>
</feature>
<keyword evidence="1" id="KW-0520">NAD</keyword>
<dbReference type="Proteomes" id="UP000536685">
    <property type="component" value="Unassembled WGS sequence"/>
</dbReference>
<dbReference type="SUPFAM" id="SSF55347">
    <property type="entry name" value="Glyceraldehyde-3-phosphate dehydrogenase-like, C-terminal domain"/>
    <property type="match status" value="1"/>
</dbReference>
<dbReference type="InterPro" id="IPR000683">
    <property type="entry name" value="Gfo/Idh/MocA-like_OxRdtase_N"/>
</dbReference>
<evidence type="ECO:0000259" key="3">
    <source>
        <dbReference type="Pfam" id="PF22725"/>
    </source>
</evidence>
<dbReference type="AlphaFoldDB" id="A0A841AT36"/>
<comment type="caution">
    <text evidence="4">The sequence shown here is derived from an EMBL/GenBank/DDBJ whole genome shotgun (WGS) entry which is preliminary data.</text>
</comment>
<dbReference type="Pfam" id="PF01408">
    <property type="entry name" value="GFO_IDH_MocA"/>
    <property type="match status" value="1"/>
</dbReference>
<keyword evidence="5" id="KW-1185">Reference proteome</keyword>
<name>A0A841AT36_9MICO</name>
<dbReference type="SUPFAM" id="SSF51735">
    <property type="entry name" value="NAD(P)-binding Rossmann-fold domains"/>
    <property type="match status" value="1"/>
</dbReference>
<evidence type="ECO:0000259" key="2">
    <source>
        <dbReference type="Pfam" id="PF01408"/>
    </source>
</evidence>
<protein>
    <submittedName>
        <fullName evidence="4">Putative dehydrogenase</fullName>
    </submittedName>
</protein>
<dbReference type="InterPro" id="IPR036291">
    <property type="entry name" value="NAD(P)-bd_dom_sf"/>
</dbReference>
<dbReference type="PANTHER" id="PTHR43249">
    <property type="entry name" value="UDP-N-ACETYL-2-AMINO-2-DEOXY-D-GLUCURONATE OXIDASE"/>
    <property type="match status" value="1"/>
</dbReference>
<sequence length="366" mass="39007">MTDTLRAAIIGTGSVAVLHARSIAAIDGAELVAVADVLPGRAAEFAADNAPAAAAYDSFEALFAAHEIDVVHLCTPPGVHRPQAVTAFAHGAHVIAEKPPALSLSELQSMTDAAADADRRFAVVFQQRTGSAADHVKRLLDAGAFGRVLFATCNTLWYRDAEYYAVPWRGRWETEGGGTTLSHGIHQIDLLAYLLGDWRSASAQLWRQDRDVETEDVSTGTILFESGAVASVSTSVVSPRQTSSIRIDTERATIEVDHLYGHDPSHWRITPAPSVGEEEAASWAFGSEVVASGHDALLESVYASLFSGSGLPAVAAEPARALEIVTAFYVSAREERQIGRVRVQSDESLRGALESPVVDNRPGIDG</sequence>
<dbReference type="InterPro" id="IPR055170">
    <property type="entry name" value="GFO_IDH_MocA-like_dom"/>
</dbReference>
<dbReference type="PANTHER" id="PTHR43249:SF1">
    <property type="entry name" value="D-GLUCOSIDE 3-DEHYDROGENASE"/>
    <property type="match status" value="1"/>
</dbReference>
<feature type="domain" description="Gfo/Idh/MocA-like oxidoreductase N-terminal" evidence="2">
    <location>
        <begin position="5"/>
        <end position="123"/>
    </location>
</feature>
<dbReference type="Gene3D" id="3.30.360.10">
    <property type="entry name" value="Dihydrodipicolinate Reductase, domain 2"/>
    <property type="match status" value="1"/>
</dbReference>
<gene>
    <name evidence="4" type="ORF">HD599_003126</name>
</gene>
<evidence type="ECO:0000313" key="5">
    <source>
        <dbReference type="Proteomes" id="UP000536685"/>
    </source>
</evidence>